<keyword evidence="3" id="KW-0032">Aminotransferase</keyword>
<dbReference type="GO" id="GO:0009099">
    <property type="term" value="P:L-valine biosynthetic process"/>
    <property type="evidence" value="ECO:0007669"/>
    <property type="project" value="TreeGrafter"/>
</dbReference>
<evidence type="ECO:0000313" key="8">
    <source>
        <dbReference type="Proteomes" id="UP000754883"/>
    </source>
</evidence>
<gene>
    <name evidence="7" type="ORF">CBYS24578_00016431</name>
</gene>
<dbReference type="InterPro" id="IPR001544">
    <property type="entry name" value="Aminotrans_IV"/>
</dbReference>
<dbReference type="AlphaFoldDB" id="A0A9N9UD29"/>
<dbReference type="Pfam" id="PF01063">
    <property type="entry name" value="Aminotran_4"/>
    <property type="match status" value="1"/>
</dbReference>
<dbReference type="OrthoDB" id="1732691at2759"/>
<evidence type="ECO:0000256" key="5">
    <source>
        <dbReference type="ARBA" id="ARBA00022898"/>
    </source>
</evidence>
<evidence type="ECO:0000256" key="4">
    <source>
        <dbReference type="ARBA" id="ARBA00022679"/>
    </source>
</evidence>
<evidence type="ECO:0000256" key="6">
    <source>
        <dbReference type="PIRSR" id="PIRSR006468-1"/>
    </source>
</evidence>
<dbReference type="Gene3D" id="3.20.10.10">
    <property type="entry name" value="D-amino Acid Aminotransferase, subunit A, domain 2"/>
    <property type="match status" value="1"/>
</dbReference>
<evidence type="ECO:0008006" key="9">
    <source>
        <dbReference type="Google" id="ProtNLM"/>
    </source>
</evidence>
<dbReference type="InterPro" id="IPR043132">
    <property type="entry name" value="BCAT-like_C"/>
</dbReference>
<proteinExistence type="inferred from homology"/>
<keyword evidence="5" id="KW-0663">Pyridoxal phosphate</keyword>
<keyword evidence="4" id="KW-0808">Transferase</keyword>
<evidence type="ECO:0000256" key="3">
    <source>
        <dbReference type="ARBA" id="ARBA00022576"/>
    </source>
</evidence>
<dbReference type="SUPFAM" id="SSF56752">
    <property type="entry name" value="D-aminoacid aminotransferase-like PLP-dependent enzymes"/>
    <property type="match status" value="1"/>
</dbReference>
<dbReference type="Gene3D" id="3.30.470.10">
    <property type="match status" value="1"/>
</dbReference>
<feature type="modified residue" description="N6-(pyridoxal phosphate)lysine" evidence="6">
    <location>
        <position position="218"/>
    </location>
</feature>
<protein>
    <recommendedName>
        <fullName evidence="9">Branched-chain-amino-acid aminotransferase</fullName>
    </recommendedName>
</protein>
<reference evidence="8" key="1">
    <citation type="submission" date="2019-06" db="EMBL/GenBank/DDBJ databases">
        <authorList>
            <person name="Broberg M."/>
        </authorList>
    </citation>
    <scope>NUCLEOTIDE SEQUENCE [LARGE SCALE GENOMIC DNA]</scope>
</reference>
<dbReference type="GO" id="GO:0009098">
    <property type="term" value="P:L-leucine biosynthetic process"/>
    <property type="evidence" value="ECO:0007669"/>
    <property type="project" value="TreeGrafter"/>
</dbReference>
<sequence>MTVTKAVSSLDASKLEVLPLDSPKPVPTPDDSSISALKTTTDRMITVSWTAAEGWASPQLVPYGPLSLMPTASALQYATECFEGMKLFRGHDGRLRLFRPLYNCQRMLSSASRISLPQFEPDELLKLIRRLCAMEAPKWLPRDRTGSALYIRPTMVGTDSSLGFKVPEEAQLCIFMLYWPSPSMVTDPTQSVSRRGMRLLTSSEAAVRSWPGGTGLAKIGGNYGPTLFEHNKAKARGYDQVLWLYGPDRRITEAGSTNFFILWRTPAGELELTTPPLDNEGLILAGNTRQTILELFRTSFASSASSPLEPCNVLERRITMSDIECAVGEGLVLGAFAVGTAAWIQEVEEIGHDGREIRINISKAPHVAYIREKLAGIMLGDVENDWVEIVEEAAI</sequence>
<dbReference type="InterPro" id="IPR036038">
    <property type="entry name" value="Aminotransferase-like"/>
</dbReference>
<reference evidence="7 8" key="2">
    <citation type="submission" date="2021-10" db="EMBL/GenBank/DDBJ databases">
        <authorList>
            <person name="Piombo E."/>
        </authorList>
    </citation>
    <scope>NUCLEOTIDE SEQUENCE [LARGE SCALE GENOMIC DNA]</scope>
</reference>
<evidence type="ECO:0000256" key="2">
    <source>
        <dbReference type="ARBA" id="ARBA00009320"/>
    </source>
</evidence>
<dbReference type="GO" id="GO:0004084">
    <property type="term" value="F:branched-chain-amino-acid transaminase activity"/>
    <property type="evidence" value="ECO:0007669"/>
    <property type="project" value="InterPro"/>
</dbReference>
<accession>A0A9N9UD29</accession>
<dbReference type="PANTHER" id="PTHR11825">
    <property type="entry name" value="SUBGROUP IIII AMINOTRANSFERASE"/>
    <property type="match status" value="1"/>
</dbReference>
<keyword evidence="8" id="KW-1185">Reference proteome</keyword>
<comment type="similarity">
    <text evidence="2">Belongs to the class-IV pyridoxal-phosphate-dependent aminotransferase family.</text>
</comment>
<dbReference type="PANTHER" id="PTHR11825:SF69">
    <property type="entry name" value="BRANCHED-CHAIN-AMINO-ACID AMINOTRANSFERASE"/>
    <property type="match status" value="1"/>
</dbReference>
<dbReference type="PIRSF" id="PIRSF006468">
    <property type="entry name" value="BCAT1"/>
    <property type="match status" value="1"/>
</dbReference>
<dbReference type="Proteomes" id="UP000754883">
    <property type="component" value="Unassembled WGS sequence"/>
</dbReference>
<dbReference type="EMBL" id="CABFNO020001448">
    <property type="protein sequence ID" value="CAG9988201.1"/>
    <property type="molecule type" value="Genomic_DNA"/>
</dbReference>
<evidence type="ECO:0000256" key="1">
    <source>
        <dbReference type="ARBA" id="ARBA00001933"/>
    </source>
</evidence>
<organism evidence="7 8">
    <name type="scientific">Clonostachys byssicola</name>
    <dbReference type="NCBI Taxonomy" id="160290"/>
    <lineage>
        <taxon>Eukaryota</taxon>
        <taxon>Fungi</taxon>
        <taxon>Dikarya</taxon>
        <taxon>Ascomycota</taxon>
        <taxon>Pezizomycotina</taxon>
        <taxon>Sordariomycetes</taxon>
        <taxon>Hypocreomycetidae</taxon>
        <taxon>Hypocreales</taxon>
        <taxon>Bionectriaceae</taxon>
        <taxon>Clonostachys</taxon>
    </lineage>
</organism>
<dbReference type="GO" id="GO:0005739">
    <property type="term" value="C:mitochondrion"/>
    <property type="evidence" value="ECO:0007669"/>
    <property type="project" value="TreeGrafter"/>
</dbReference>
<comment type="caution">
    <text evidence="7">The sequence shown here is derived from an EMBL/GenBank/DDBJ whole genome shotgun (WGS) entry which is preliminary data.</text>
</comment>
<dbReference type="InterPro" id="IPR043131">
    <property type="entry name" value="BCAT-like_N"/>
</dbReference>
<dbReference type="InterPro" id="IPR005786">
    <property type="entry name" value="B_amino_transII"/>
</dbReference>
<name>A0A9N9UD29_9HYPO</name>
<evidence type="ECO:0000313" key="7">
    <source>
        <dbReference type="EMBL" id="CAG9988201.1"/>
    </source>
</evidence>
<comment type="cofactor">
    <cofactor evidence="1">
        <name>pyridoxal 5'-phosphate</name>
        <dbReference type="ChEBI" id="CHEBI:597326"/>
    </cofactor>
</comment>